<organism evidence="2">
    <name type="scientific">Thiothrix fructosivorans</name>
    <dbReference type="NCBI Taxonomy" id="111770"/>
    <lineage>
        <taxon>Bacteria</taxon>
        <taxon>Pseudomonadati</taxon>
        <taxon>Pseudomonadota</taxon>
        <taxon>Gammaproteobacteria</taxon>
        <taxon>Thiotrichales</taxon>
        <taxon>Thiotrichaceae</taxon>
        <taxon>Thiothrix</taxon>
    </lineage>
</organism>
<protein>
    <submittedName>
        <fullName evidence="2">Nucleotide pyrophosphohydrolase</fullName>
    </submittedName>
</protein>
<reference evidence="2" key="2">
    <citation type="submission" date="2021-04" db="EMBL/GenBank/DDBJ databases">
        <title>Complete Genome and methylome analysis of Thiothrix fructosivorans ATCC 49748.</title>
        <authorList>
            <person name="Fomenkov A."/>
            <person name="Sun L."/>
            <person name="Vincze T."/>
            <person name="Grabovich M.Y."/>
            <person name="Roberts R.J."/>
        </authorList>
    </citation>
    <scope>NUCLEOTIDE SEQUENCE</scope>
    <source>
        <strain evidence="2">ATCC 49748</strain>
    </source>
</reference>
<dbReference type="GO" id="GO:0047429">
    <property type="term" value="F:nucleoside triphosphate diphosphatase activity"/>
    <property type="evidence" value="ECO:0007669"/>
    <property type="project" value="InterPro"/>
</dbReference>
<evidence type="ECO:0000313" key="2">
    <source>
        <dbReference type="EMBL" id="QTX09512.1"/>
    </source>
</evidence>
<dbReference type="Gene3D" id="1.10.287.1080">
    <property type="entry name" value="MazG-like"/>
    <property type="match status" value="1"/>
</dbReference>
<dbReference type="RefSeq" id="WP_207252398.1">
    <property type="nucleotide sequence ID" value="NZ_JAFMPM010000008.1"/>
</dbReference>
<reference evidence="1 3" key="1">
    <citation type="submission" date="2021-03" db="EMBL/GenBank/DDBJ databases">
        <title>Draft genome and methylome analysis of Thiotrix fructosivoruns ATCC 49748.</title>
        <authorList>
            <person name="Fomenkov A."/>
            <person name="Grabovich M.Y."/>
            <person name="Roberts R.J."/>
        </authorList>
    </citation>
    <scope>NUCLEOTIDE SEQUENCE [LARGE SCALE GENOMIC DNA]</scope>
    <source>
        <strain evidence="1 3">ATCC 49748</strain>
    </source>
</reference>
<dbReference type="Pfam" id="PF12643">
    <property type="entry name" value="MazG-like"/>
    <property type="match status" value="1"/>
</dbReference>
<dbReference type="InterPro" id="IPR052555">
    <property type="entry name" value="dCTP_Pyrophosphatase"/>
</dbReference>
<evidence type="ECO:0000313" key="1">
    <source>
        <dbReference type="EMBL" id="MBO0614689.1"/>
    </source>
</evidence>
<dbReference type="EMBL" id="JAFMPM010000008">
    <property type="protein sequence ID" value="MBO0614689.1"/>
    <property type="molecule type" value="Genomic_DNA"/>
</dbReference>
<dbReference type="SUPFAM" id="SSF101386">
    <property type="entry name" value="all-alpha NTP pyrophosphatases"/>
    <property type="match status" value="1"/>
</dbReference>
<dbReference type="PIRSF" id="PIRSF029826">
    <property type="entry name" value="UCP029826_pph"/>
    <property type="match status" value="1"/>
</dbReference>
<sequence>MLPKDLVDELMHFRAERDWAQFHTPRNLAISLSLEAGEVLELFQWEDRRGAALDKIMPQLRDEVADVATYLTYLCADLGIDLEAAVRAKMVQNRRKYPVALSKGSAKKYGSLGIPVEATTCSIMRKTEHP</sequence>
<dbReference type="GO" id="GO:0009143">
    <property type="term" value="P:nucleoside triphosphate catabolic process"/>
    <property type="evidence" value="ECO:0007669"/>
    <property type="project" value="InterPro"/>
</dbReference>
<dbReference type="PANTHER" id="PTHR46523:SF1">
    <property type="entry name" value="DCTP PYROPHOSPHATASE 1"/>
    <property type="match status" value="1"/>
</dbReference>
<proteinExistence type="predicted"/>
<name>A0A8B0SKQ6_9GAMM</name>
<dbReference type="AlphaFoldDB" id="A0A8B0SKQ6"/>
<accession>A0A8B0SKQ6</accession>
<keyword evidence="2" id="KW-0378">Hydrolase</keyword>
<dbReference type="EMBL" id="CP072748">
    <property type="protein sequence ID" value="QTX09512.1"/>
    <property type="molecule type" value="Genomic_DNA"/>
</dbReference>
<keyword evidence="3" id="KW-1185">Reference proteome</keyword>
<dbReference type="CDD" id="cd11537">
    <property type="entry name" value="NTP-PPase_RS21-C6_like"/>
    <property type="match status" value="1"/>
</dbReference>
<dbReference type="InterPro" id="IPR025984">
    <property type="entry name" value="DCTPP"/>
</dbReference>
<dbReference type="Proteomes" id="UP000664466">
    <property type="component" value="Unassembled WGS sequence"/>
</dbReference>
<gene>
    <name evidence="2" type="ORF">J1836_012845</name>
    <name evidence="1" type="ORF">J1836_17455</name>
</gene>
<dbReference type="PANTHER" id="PTHR46523">
    <property type="entry name" value="DCTP PYROPHOSPHATASE 1"/>
    <property type="match status" value="1"/>
</dbReference>
<evidence type="ECO:0000313" key="3">
    <source>
        <dbReference type="Proteomes" id="UP000664466"/>
    </source>
</evidence>